<accession>A0ABU1DIU4</accession>
<dbReference type="EC" id="3.6.1.22" evidence="4"/>
<evidence type="ECO:0000313" key="14">
    <source>
        <dbReference type="Proteomes" id="UP001181622"/>
    </source>
</evidence>
<evidence type="ECO:0000256" key="3">
    <source>
        <dbReference type="ARBA" id="ARBA00009595"/>
    </source>
</evidence>
<dbReference type="PANTHER" id="PTHR42904">
    <property type="entry name" value="NUDIX HYDROLASE, NUDC SUBFAMILY"/>
    <property type="match status" value="1"/>
</dbReference>
<dbReference type="InterPro" id="IPR049734">
    <property type="entry name" value="NudC-like_C"/>
</dbReference>
<dbReference type="Proteomes" id="UP001181622">
    <property type="component" value="Unassembled WGS sequence"/>
</dbReference>
<evidence type="ECO:0000256" key="5">
    <source>
        <dbReference type="ARBA" id="ARBA00022723"/>
    </source>
</evidence>
<evidence type="ECO:0000256" key="11">
    <source>
        <dbReference type="SAM" id="MobiDB-lite"/>
    </source>
</evidence>
<dbReference type="Gene3D" id="3.90.79.20">
    <property type="match status" value="1"/>
</dbReference>
<evidence type="ECO:0000256" key="6">
    <source>
        <dbReference type="ARBA" id="ARBA00022801"/>
    </source>
</evidence>
<evidence type="ECO:0000256" key="8">
    <source>
        <dbReference type="ARBA" id="ARBA00023027"/>
    </source>
</evidence>
<dbReference type="Pfam" id="PF00293">
    <property type="entry name" value="NUDIX"/>
    <property type="match status" value="1"/>
</dbReference>
<evidence type="ECO:0000256" key="2">
    <source>
        <dbReference type="ARBA" id="ARBA00001947"/>
    </source>
</evidence>
<dbReference type="InterPro" id="IPR015376">
    <property type="entry name" value="Znr_NADH_PPase"/>
</dbReference>
<gene>
    <name evidence="13" type="primary">nudC</name>
    <name evidence="13" type="ORF">IHQ68_15620</name>
</gene>
<evidence type="ECO:0000256" key="4">
    <source>
        <dbReference type="ARBA" id="ARBA00012381"/>
    </source>
</evidence>
<dbReference type="InterPro" id="IPR050241">
    <property type="entry name" value="NAD-cap_RNA_hydrolase_NudC"/>
</dbReference>
<evidence type="ECO:0000256" key="1">
    <source>
        <dbReference type="ARBA" id="ARBA00001946"/>
    </source>
</evidence>
<reference evidence="13" key="1">
    <citation type="submission" date="2020-10" db="EMBL/GenBank/DDBJ databases">
        <authorList>
            <person name="Abbas A."/>
            <person name="Razzaq R."/>
            <person name="Waqas M."/>
            <person name="Abbas N."/>
            <person name="Nielsen T.K."/>
            <person name="Hansen L.H."/>
            <person name="Hussain S."/>
            <person name="Shahid M."/>
        </authorList>
    </citation>
    <scope>NUCLEOTIDE SEQUENCE</scope>
    <source>
        <strain evidence="13">S14</strain>
    </source>
</reference>
<comment type="caution">
    <text evidence="13">The sequence shown here is derived from an EMBL/GenBank/DDBJ whole genome shotgun (WGS) entry which is preliminary data.</text>
</comment>
<dbReference type="PANTHER" id="PTHR42904:SF6">
    <property type="entry name" value="NAD-CAPPED RNA HYDROLASE NUDT12"/>
    <property type="match status" value="1"/>
</dbReference>
<keyword evidence="5" id="KW-0479">Metal-binding</keyword>
<evidence type="ECO:0000256" key="9">
    <source>
        <dbReference type="ARBA" id="ARBA00023679"/>
    </source>
</evidence>
<dbReference type="EMBL" id="JADBEO010000039">
    <property type="protein sequence ID" value="MDR4308051.1"/>
    <property type="molecule type" value="Genomic_DNA"/>
</dbReference>
<keyword evidence="8" id="KW-0520">NAD</keyword>
<dbReference type="InterPro" id="IPR020476">
    <property type="entry name" value="Nudix_hydrolase"/>
</dbReference>
<keyword evidence="7" id="KW-0460">Magnesium</keyword>
<dbReference type="Pfam" id="PF09297">
    <property type="entry name" value="Zn_ribbon_NUD"/>
    <property type="match status" value="1"/>
</dbReference>
<dbReference type="SUPFAM" id="SSF55811">
    <property type="entry name" value="Nudix"/>
    <property type="match status" value="1"/>
</dbReference>
<organism evidence="13 14">
    <name type="scientific">Chelatococcus sambhunathii</name>
    <dbReference type="NCBI Taxonomy" id="363953"/>
    <lineage>
        <taxon>Bacteria</taxon>
        <taxon>Pseudomonadati</taxon>
        <taxon>Pseudomonadota</taxon>
        <taxon>Alphaproteobacteria</taxon>
        <taxon>Hyphomicrobiales</taxon>
        <taxon>Chelatococcaceae</taxon>
        <taxon>Chelatococcus</taxon>
    </lineage>
</organism>
<evidence type="ECO:0000256" key="7">
    <source>
        <dbReference type="ARBA" id="ARBA00022842"/>
    </source>
</evidence>
<comment type="cofactor">
    <cofactor evidence="1">
        <name>Mg(2+)</name>
        <dbReference type="ChEBI" id="CHEBI:18420"/>
    </cofactor>
</comment>
<evidence type="ECO:0000313" key="13">
    <source>
        <dbReference type="EMBL" id="MDR4308051.1"/>
    </source>
</evidence>
<dbReference type="InterPro" id="IPR015797">
    <property type="entry name" value="NUDIX_hydrolase-like_dom_sf"/>
</dbReference>
<evidence type="ECO:0000256" key="10">
    <source>
        <dbReference type="RuleBase" id="RU003476"/>
    </source>
</evidence>
<comment type="catalytic activity">
    <reaction evidence="9">
        <text>a 5'-end NAD(+)-phospho-ribonucleoside in mRNA + H2O = a 5'-end phospho-adenosine-phospho-ribonucleoside in mRNA + beta-nicotinamide D-ribonucleotide + 2 H(+)</text>
        <dbReference type="Rhea" id="RHEA:60876"/>
        <dbReference type="Rhea" id="RHEA-COMP:15698"/>
        <dbReference type="Rhea" id="RHEA-COMP:15719"/>
        <dbReference type="ChEBI" id="CHEBI:14649"/>
        <dbReference type="ChEBI" id="CHEBI:15377"/>
        <dbReference type="ChEBI" id="CHEBI:15378"/>
        <dbReference type="ChEBI" id="CHEBI:144029"/>
        <dbReference type="ChEBI" id="CHEBI:144051"/>
    </reaction>
    <physiologicalReaction direction="left-to-right" evidence="9">
        <dbReference type="Rhea" id="RHEA:60877"/>
    </physiologicalReaction>
</comment>
<name>A0ABU1DIU4_9HYPH</name>
<keyword evidence="14" id="KW-1185">Reference proteome</keyword>
<dbReference type="PRINTS" id="PR00502">
    <property type="entry name" value="NUDIXFAMILY"/>
</dbReference>
<comment type="similarity">
    <text evidence="3">Belongs to the Nudix hydrolase family. NudC subfamily.</text>
</comment>
<feature type="domain" description="Nudix hydrolase" evidence="12">
    <location>
        <begin position="186"/>
        <end position="312"/>
    </location>
</feature>
<protein>
    <recommendedName>
        <fullName evidence="4">NAD(+) diphosphatase</fullName>
        <ecNumber evidence="4">3.6.1.22</ecNumber>
    </recommendedName>
</protein>
<dbReference type="GO" id="GO:0016787">
    <property type="term" value="F:hydrolase activity"/>
    <property type="evidence" value="ECO:0007669"/>
    <property type="project" value="UniProtKB-KW"/>
</dbReference>
<dbReference type="NCBIfam" id="NF001299">
    <property type="entry name" value="PRK00241.1"/>
    <property type="match status" value="1"/>
</dbReference>
<dbReference type="Gene3D" id="3.90.79.10">
    <property type="entry name" value="Nucleoside Triphosphate Pyrophosphohydrolase"/>
    <property type="match status" value="1"/>
</dbReference>
<keyword evidence="6 10" id="KW-0378">Hydrolase</keyword>
<proteinExistence type="inferred from homology"/>
<dbReference type="PROSITE" id="PS00893">
    <property type="entry name" value="NUDIX_BOX"/>
    <property type="match status" value="1"/>
</dbReference>
<dbReference type="Pfam" id="PF09296">
    <property type="entry name" value="NUDIX-like"/>
    <property type="match status" value="1"/>
</dbReference>
<sequence>MSAPVRYRGSRSVQRPAPTSEPLLGYADLAIDRAAERRDDDEAVARAASAPGARFLPFLGDRPVLRAAGGGALDPLFDAEALAALGPSERAAFLGEIGGAPRFAVNLGDGAAEGIERADDLASEDLRALAWGERLAPEVLALAGYAKSMALWHARNGFCANCGAATRANASGWRRECPSCGALHFPRVDPVTIMLVVRGDNCLLGRQARFPPGMWSCLAGFVEPGETIEEAARREIAEEAGVEIGEVTYELSQPWPFPSQLMIGVRCEALSDEVTPDLEELEDARWFSRKEVADMLGRPREEEAFVPPPSAIAHHLLRRFALGR</sequence>
<feature type="region of interest" description="Disordered" evidence="11">
    <location>
        <begin position="1"/>
        <end position="21"/>
    </location>
</feature>
<dbReference type="InterPro" id="IPR020084">
    <property type="entry name" value="NUDIX_hydrolase_CS"/>
</dbReference>
<dbReference type="CDD" id="cd03429">
    <property type="entry name" value="NUDIX_NADH_pyrophosphatase_Nudt13"/>
    <property type="match status" value="1"/>
</dbReference>
<dbReference type="InterPro" id="IPR000086">
    <property type="entry name" value="NUDIX_hydrolase_dom"/>
</dbReference>
<dbReference type="InterPro" id="IPR015375">
    <property type="entry name" value="NADH_PPase-like_N"/>
</dbReference>
<comment type="cofactor">
    <cofactor evidence="2">
        <name>Zn(2+)</name>
        <dbReference type="ChEBI" id="CHEBI:29105"/>
    </cofactor>
</comment>
<dbReference type="PROSITE" id="PS51462">
    <property type="entry name" value="NUDIX"/>
    <property type="match status" value="1"/>
</dbReference>
<evidence type="ECO:0000259" key="12">
    <source>
        <dbReference type="PROSITE" id="PS51462"/>
    </source>
</evidence>